<evidence type="ECO:0000256" key="2">
    <source>
        <dbReference type="ARBA" id="ARBA00007998"/>
    </source>
</evidence>
<sequence>MKTSRISLNQMFTLLILYLTASATLSNVGRLSGPNIWIVMLIAAVLGSILFVIYHRISYLHGYQSLTLILQDVFGKVLGSLVVLVYSGYFLYMGYRIVISTGNMIQFTVMEGASMFLILGLLALVIWYGMMLGFNTIGRASELLFYLVLISFIPLVLGVFTSGIFNFDHFFPILEHGFKEVIPEIYKTTVFPYGELIAFLVIFPLVPKAQSPKILKVGFAALICGTILLLMVDIFNIGILGEDLVYNFVYPFFNSMKMVGVNIFFERLDPLAIIILMTTCFFKICVYFYAGTSLINGVFKKINHKIISLPILVVMCLCGAHFQESQVENLNQILNVNPTYLLPIFELAIPVLVWIISEIKYHKHPIEKSETN</sequence>
<reference evidence="10 11" key="1">
    <citation type="journal article" date="2019" name="Nat. Med.">
        <title>A library of human gut bacterial isolates paired with longitudinal multiomics data enables mechanistic microbiome research.</title>
        <authorList>
            <person name="Poyet M."/>
            <person name="Groussin M."/>
            <person name="Gibbons S.M."/>
            <person name="Avila-Pacheco J."/>
            <person name="Jiang X."/>
            <person name="Kearney S.M."/>
            <person name="Perrotta A.R."/>
            <person name="Berdy B."/>
            <person name="Zhao S."/>
            <person name="Lieberman T.D."/>
            <person name="Swanson P.K."/>
            <person name="Smith M."/>
            <person name="Roesemann S."/>
            <person name="Alexander J.E."/>
            <person name="Rich S.A."/>
            <person name="Livny J."/>
            <person name="Vlamakis H."/>
            <person name="Clish C."/>
            <person name="Bullock K."/>
            <person name="Deik A."/>
            <person name="Scott J."/>
            <person name="Pierce K.A."/>
            <person name="Xavier R.J."/>
            <person name="Alm E.J."/>
        </authorList>
    </citation>
    <scope>NUCLEOTIDE SEQUENCE</scope>
    <source>
        <strain evidence="10">BIOML-A179</strain>
        <strain evidence="9 11">BIOML-A198</strain>
    </source>
</reference>
<dbReference type="Proteomes" id="UP000487649">
    <property type="component" value="Unassembled WGS sequence"/>
</dbReference>
<evidence type="ECO:0000256" key="7">
    <source>
        <dbReference type="ARBA" id="ARBA00023136"/>
    </source>
</evidence>
<feature type="transmembrane region" description="Helical" evidence="8">
    <location>
        <begin position="271"/>
        <end position="290"/>
    </location>
</feature>
<evidence type="ECO:0000256" key="3">
    <source>
        <dbReference type="ARBA" id="ARBA00022448"/>
    </source>
</evidence>
<dbReference type="PANTHER" id="PTHR34975:SF2">
    <property type="entry name" value="SPORE GERMINATION PROTEIN A2"/>
    <property type="match status" value="1"/>
</dbReference>
<dbReference type="EMBL" id="WMQV01000020">
    <property type="protein sequence ID" value="MTL94670.1"/>
    <property type="molecule type" value="Genomic_DNA"/>
</dbReference>
<dbReference type="InterPro" id="IPR004761">
    <property type="entry name" value="Spore_GerAB"/>
</dbReference>
<evidence type="ECO:0000256" key="6">
    <source>
        <dbReference type="ARBA" id="ARBA00022989"/>
    </source>
</evidence>
<evidence type="ECO:0000256" key="5">
    <source>
        <dbReference type="ARBA" id="ARBA00022692"/>
    </source>
</evidence>
<organism evidence="10">
    <name type="scientific">Turicibacter sanguinis</name>
    <dbReference type="NCBI Taxonomy" id="154288"/>
    <lineage>
        <taxon>Bacteria</taxon>
        <taxon>Bacillati</taxon>
        <taxon>Bacillota</taxon>
        <taxon>Erysipelotrichia</taxon>
        <taxon>Erysipelotrichales</taxon>
        <taxon>Turicibacteraceae</taxon>
        <taxon>Turicibacter</taxon>
    </lineage>
</organism>
<comment type="caution">
    <text evidence="10">The sequence shown here is derived from an EMBL/GenBank/DDBJ whole genome shotgun (WGS) entry which is preliminary data.</text>
</comment>
<dbReference type="NCBIfam" id="TIGR00912">
    <property type="entry name" value="2A0309"/>
    <property type="match status" value="1"/>
</dbReference>
<dbReference type="EMBL" id="WMQE01000022">
    <property type="protein sequence ID" value="MTK21758.1"/>
    <property type="molecule type" value="Genomic_DNA"/>
</dbReference>
<evidence type="ECO:0000256" key="4">
    <source>
        <dbReference type="ARBA" id="ARBA00022544"/>
    </source>
</evidence>
<evidence type="ECO:0000256" key="1">
    <source>
        <dbReference type="ARBA" id="ARBA00004141"/>
    </source>
</evidence>
<evidence type="ECO:0000313" key="9">
    <source>
        <dbReference type="EMBL" id="MTK21758.1"/>
    </source>
</evidence>
<gene>
    <name evidence="10" type="ORF">GMA64_09045</name>
    <name evidence="9" type="ORF">GMA92_10040</name>
</gene>
<feature type="transmembrane region" description="Helical" evidence="8">
    <location>
        <begin position="218"/>
        <end position="240"/>
    </location>
</feature>
<evidence type="ECO:0000313" key="11">
    <source>
        <dbReference type="Proteomes" id="UP000487649"/>
    </source>
</evidence>
<keyword evidence="5 8" id="KW-0812">Transmembrane</keyword>
<keyword evidence="3" id="KW-0813">Transport</keyword>
<feature type="transmembrane region" description="Helical" evidence="8">
    <location>
        <begin position="342"/>
        <end position="359"/>
    </location>
</feature>
<feature type="transmembrane region" description="Helical" evidence="8">
    <location>
        <begin position="66"/>
        <end position="92"/>
    </location>
</feature>
<evidence type="ECO:0000313" key="10">
    <source>
        <dbReference type="EMBL" id="MTL94670.1"/>
    </source>
</evidence>
<feature type="transmembrane region" description="Helical" evidence="8">
    <location>
        <begin position="36"/>
        <end position="54"/>
    </location>
</feature>
<dbReference type="Pfam" id="PF03845">
    <property type="entry name" value="Spore_permease"/>
    <property type="match status" value="1"/>
</dbReference>
<comment type="similarity">
    <text evidence="2">Belongs to the amino acid-polyamine-organocation (APC) superfamily. Spore germination protein (SGP) (TC 2.A.3.9) family.</text>
</comment>
<feature type="transmembrane region" description="Helical" evidence="8">
    <location>
        <begin position="302"/>
        <end position="322"/>
    </location>
</feature>
<comment type="subcellular location">
    <subcellularLocation>
        <location evidence="1">Membrane</location>
        <topology evidence="1">Multi-pass membrane protein</topology>
    </subcellularLocation>
</comment>
<feature type="transmembrane region" description="Helical" evidence="8">
    <location>
        <begin position="143"/>
        <end position="165"/>
    </location>
</feature>
<protein>
    <submittedName>
        <fullName evidence="10">Endospore germination permease</fullName>
    </submittedName>
</protein>
<keyword evidence="4" id="KW-0309">Germination</keyword>
<accession>A0A6G2CP85</accession>
<dbReference type="GO" id="GO:0016020">
    <property type="term" value="C:membrane"/>
    <property type="evidence" value="ECO:0007669"/>
    <property type="project" value="UniProtKB-SubCell"/>
</dbReference>
<feature type="transmembrane region" description="Helical" evidence="8">
    <location>
        <begin position="185"/>
        <end position="206"/>
    </location>
</feature>
<name>A0A6G2CP85_9FIRM</name>
<proteinExistence type="inferred from homology"/>
<dbReference type="RefSeq" id="WP_006783450.1">
    <property type="nucleotide sequence ID" value="NZ_CAJJOK010000011.1"/>
</dbReference>
<feature type="transmembrane region" description="Helical" evidence="8">
    <location>
        <begin position="112"/>
        <end position="131"/>
    </location>
</feature>
<evidence type="ECO:0000256" key="8">
    <source>
        <dbReference type="SAM" id="Phobius"/>
    </source>
</evidence>
<dbReference type="GO" id="GO:0009847">
    <property type="term" value="P:spore germination"/>
    <property type="evidence" value="ECO:0007669"/>
    <property type="project" value="InterPro"/>
</dbReference>
<dbReference type="AlphaFoldDB" id="A0A6G2CP85"/>
<keyword evidence="7 8" id="KW-0472">Membrane</keyword>
<dbReference type="PANTHER" id="PTHR34975">
    <property type="entry name" value="SPORE GERMINATION PROTEIN A2"/>
    <property type="match status" value="1"/>
</dbReference>
<keyword evidence="6 8" id="KW-1133">Transmembrane helix</keyword>